<evidence type="ECO:0000313" key="1">
    <source>
        <dbReference type="EMBL" id="AIE59018.1"/>
    </source>
</evidence>
<evidence type="ECO:0000313" key="2">
    <source>
        <dbReference type="Proteomes" id="UP000027602"/>
    </source>
</evidence>
<dbReference type="AlphaFoldDB" id="A0A068LPY7"/>
<sequence length="57" mass="6774">MEGQFSYFYYNIQAIARSIQFVDSSADRLIIPNYLNYQKILTFQFSPAKLFLNNKNQ</sequence>
<protein>
    <submittedName>
        <fullName evidence="1">Uncharacterized protein</fullName>
    </submittedName>
</protein>
<accession>A0A068LPY7</accession>
<dbReference type="EMBL" id="CP007739">
    <property type="protein sequence ID" value="AIE59018.1"/>
    <property type="molecule type" value="Genomic_DNA"/>
</dbReference>
<gene>
    <name evidence="1" type="ORF">BMMGA3_02770</name>
</gene>
<dbReference type="KEGG" id="bmet:BMMGA3_02770"/>
<reference evidence="1 2" key="1">
    <citation type="journal article" date="2015" name="BMC Genomics">
        <title>Transcriptome analysis of thermophilic methylotrophic Bacillus methanolicus MGA3 using RNA-sequencing provides detailed insights into its previously uncharted transcriptional landscape.</title>
        <authorList>
            <person name="Irla M."/>
            <person name="Neshat A."/>
            <person name="Brautaset T."/>
            <person name="Ruckert C."/>
            <person name="Kalinowski J."/>
            <person name="Wendisch V.F."/>
        </authorList>
    </citation>
    <scope>NUCLEOTIDE SEQUENCE [LARGE SCALE GENOMIC DNA]</scope>
    <source>
        <strain evidence="2">MGA3 / ATCC 53907</strain>
    </source>
</reference>
<organism evidence="1 2">
    <name type="scientific">Bacillus methanolicus (strain MGA3 / ATCC 53907)</name>
    <dbReference type="NCBI Taxonomy" id="796606"/>
    <lineage>
        <taxon>Bacteria</taxon>
        <taxon>Bacillati</taxon>
        <taxon>Bacillota</taxon>
        <taxon>Bacilli</taxon>
        <taxon>Bacillales</taxon>
        <taxon>Bacillaceae</taxon>
        <taxon>Bacillus</taxon>
    </lineage>
</organism>
<name>A0A068LPY7_BACMM</name>
<dbReference type="HOGENOM" id="CLU_2987062_0_0_9"/>
<keyword evidence="2" id="KW-1185">Reference proteome</keyword>
<proteinExistence type="predicted"/>
<dbReference type="STRING" id="796606.BMMGA3_02770"/>
<dbReference type="Proteomes" id="UP000027602">
    <property type="component" value="Chromosome"/>
</dbReference>